<accession>A0ABS1ATS3</accession>
<protein>
    <submittedName>
        <fullName evidence="1">TatD family hydrolase</fullName>
    </submittedName>
</protein>
<keyword evidence="1" id="KW-0378">Hydrolase</keyword>
<organism evidence="1 2">
    <name type="scientific">Burkholderia vietnamiensis</name>
    <dbReference type="NCBI Taxonomy" id="60552"/>
    <lineage>
        <taxon>Bacteria</taxon>
        <taxon>Pseudomonadati</taxon>
        <taxon>Pseudomonadota</taxon>
        <taxon>Betaproteobacteria</taxon>
        <taxon>Burkholderiales</taxon>
        <taxon>Burkholderiaceae</taxon>
        <taxon>Burkholderia</taxon>
        <taxon>Burkholderia cepacia complex</taxon>
    </lineage>
</organism>
<gene>
    <name evidence="1" type="ORF">I5589_10710</name>
</gene>
<dbReference type="PANTHER" id="PTHR46124:SF2">
    <property type="entry name" value="D-AMINOACYL-TRNA DEACYLASE"/>
    <property type="match status" value="1"/>
</dbReference>
<evidence type="ECO:0000313" key="1">
    <source>
        <dbReference type="EMBL" id="MBJ9687549.1"/>
    </source>
</evidence>
<dbReference type="InterPro" id="IPR001130">
    <property type="entry name" value="TatD-like"/>
</dbReference>
<evidence type="ECO:0000313" key="2">
    <source>
        <dbReference type="Proteomes" id="UP000808215"/>
    </source>
</evidence>
<sequence>MMDFHCHLDLYPNAREIYKEASRRNDFTWLVTTSPKAFAASSRVLGASSTVLITPGLHPEIAHERASELDLLMEQIATVRAVGEVGLDGSPRYRRHYEIQRRIFSAVVERCAAVGGRTLSIHSRRAVRDVLAELARHPDYGIAILHWFSGTQAELKAAVIQGCWFSIGPAMFESANGRSLAASMPRERVVPESDGPFAKLAGETVMPWSLRVTAKYLAELWELSVAETEETLIANGNRLLTEMGMGGPQ</sequence>
<dbReference type="Pfam" id="PF01026">
    <property type="entry name" value="TatD_DNase"/>
    <property type="match status" value="1"/>
</dbReference>
<dbReference type="InterPro" id="IPR032466">
    <property type="entry name" value="Metal_Hydrolase"/>
</dbReference>
<dbReference type="InterPro" id="IPR049677">
    <property type="entry name" value="QatD"/>
</dbReference>
<reference evidence="1 2" key="1">
    <citation type="submission" date="2020-11" db="EMBL/GenBank/DDBJ databases">
        <title>Enhanced detection system for hospital associated transmission using whole genome sequencing surveillance.</title>
        <authorList>
            <person name="Harrison L.H."/>
            <person name="Van Tyne D."/>
            <person name="Marsh J.W."/>
            <person name="Griffith M.P."/>
            <person name="Snyder D.J."/>
            <person name="Cooper V.S."/>
            <person name="Mustapha M."/>
        </authorList>
    </citation>
    <scope>NUCLEOTIDE SEQUENCE [LARGE SCALE GENOMIC DNA]</scope>
    <source>
        <strain evidence="1 2">BC00020</strain>
    </source>
</reference>
<dbReference type="PANTHER" id="PTHR46124">
    <property type="entry name" value="D-AMINOACYL-TRNA DEACYLASE"/>
    <property type="match status" value="1"/>
</dbReference>
<dbReference type="CDD" id="cd01310">
    <property type="entry name" value="TatD_DNAse"/>
    <property type="match status" value="1"/>
</dbReference>
<proteinExistence type="predicted"/>
<dbReference type="EMBL" id="JADVKH010000018">
    <property type="protein sequence ID" value="MBJ9687549.1"/>
    <property type="molecule type" value="Genomic_DNA"/>
</dbReference>
<dbReference type="PIRSF" id="PIRSF005902">
    <property type="entry name" value="DNase_TatD"/>
    <property type="match status" value="1"/>
</dbReference>
<keyword evidence="2" id="KW-1185">Reference proteome</keyword>
<dbReference type="Gene3D" id="3.20.20.140">
    <property type="entry name" value="Metal-dependent hydrolases"/>
    <property type="match status" value="1"/>
</dbReference>
<dbReference type="Proteomes" id="UP000808215">
    <property type="component" value="Unassembled WGS sequence"/>
</dbReference>
<comment type="caution">
    <text evidence="1">The sequence shown here is derived from an EMBL/GenBank/DDBJ whole genome shotgun (WGS) entry which is preliminary data.</text>
</comment>
<name>A0ABS1ATS3_BURVI</name>
<dbReference type="GO" id="GO:0016787">
    <property type="term" value="F:hydrolase activity"/>
    <property type="evidence" value="ECO:0007669"/>
    <property type="project" value="UniProtKB-KW"/>
</dbReference>
<dbReference type="NCBIfam" id="NF041926">
    <property type="entry name" value="QatD"/>
    <property type="match status" value="1"/>
</dbReference>
<dbReference type="SUPFAM" id="SSF51556">
    <property type="entry name" value="Metallo-dependent hydrolases"/>
    <property type="match status" value="1"/>
</dbReference>